<accession>A0A840V7A1</accession>
<evidence type="ECO:0000313" key="3">
    <source>
        <dbReference type="EMBL" id="MBB5353895.1"/>
    </source>
</evidence>
<keyword evidence="4" id="KW-1185">Reference proteome</keyword>
<feature type="chain" id="PRO_5032822548" evidence="2">
    <location>
        <begin position="18"/>
        <end position="476"/>
    </location>
</feature>
<feature type="region of interest" description="Disordered" evidence="1">
    <location>
        <begin position="241"/>
        <end position="267"/>
    </location>
</feature>
<evidence type="ECO:0000313" key="4">
    <source>
        <dbReference type="Proteomes" id="UP000557717"/>
    </source>
</evidence>
<dbReference type="InterPro" id="IPR007433">
    <property type="entry name" value="DUF481"/>
</dbReference>
<proteinExistence type="predicted"/>
<reference evidence="3 4" key="1">
    <citation type="submission" date="2020-08" db="EMBL/GenBank/DDBJ databases">
        <title>Genomic Encyclopedia of Type Strains, Phase IV (KMG-IV): sequencing the most valuable type-strain genomes for metagenomic binning, comparative biology and taxonomic classification.</title>
        <authorList>
            <person name="Goeker M."/>
        </authorList>
    </citation>
    <scope>NUCLEOTIDE SEQUENCE [LARGE SCALE GENOMIC DNA]</scope>
    <source>
        <strain evidence="3 4">YC6886</strain>
    </source>
</reference>
<organism evidence="3 4">
    <name type="scientific">Haloferula luteola</name>
    <dbReference type="NCBI Taxonomy" id="595692"/>
    <lineage>
        <taxon>Bacteria</taxon>
        <taxon>Pseudomonadati</taxon>
        <taxon>Verrucomicrobiota</taxon>
        <taxon>Verrucomicrobiia</taxon>
        <taxon>Verrucomicrobiales</taxon>
        <taxon>Verrucomicrobiaceae</taxon>
        <taxon>Haloferula</taxon>
    </lineage>
</organism>
<evidence type="ECO:0000256" key="2">
    <source>
        <dbReference type="SAM" id="SignalP"/>
    </source>
</evidence>
<dbReference type="EMBL" id="JACHFD010000040">
    <property type="protein sequence ID" value="MBB5353895.1"/>
    <property type="molecule type" value="Genomic_DNA"/>
</dbReference>
<keyword evidence="2" id="KW-0732">Signal</keyword>
<evidence type="ECO:0000256" key="1">
    <source>
        <dbReference type="SAM" id="MobiDB-lite"/>
    </source>
</evidence>
<dbReference type="Proteomes" id="UP000557717">
    <property type="component" value="Unassembled WGS sequence"/>
</dbReference>
<dbReference type="AlphaFoldDB" id="A0A840V7A1"/>
<gene>
    <name evidence="3" type="ORF">HNR46_004159</name>
</gene>
<sequence length="476" mass="52652">MISPKAFLALLALPVFAEPESETSPWEITGAAGLSYSDGNSDRLATHLQLLATRVTPENELFLNADYFYAEDDRIATTDNLRLGAQFNHLVQERRYFGFSAQFLTDPIADLDHRIDISTLLGWYALKEDRQSLAFEMGPGYTWETQAGSNSDFLNLRLAERYERRLGDASKLWQSLAFVPEAADFDNHLLTAELGIESRITDHWNLRTFVRYQRDHSPAPGREENDLSLMLGVGYSLGGFPDPEKSARKTLKPARKTPTATPTGWTRSASLGTALASGNSDSRSLTSTFETAYHAATHEFFAGAEYLYGEDDGDTSQHQFHADARLRRLFGSRRFLGAGVELFHDDLADLSYRFTPSATAGTYLVKNDAVSLSLEAGPGYTFEKAGGQRSDYLSLVAAERFAFVIAPRLTFKQSLVWEAEAAELDNHTLTAAANLDTDLTESLALRIGLTYLFDPTPATGRAHHDTTLTSGIAVKF</sequence>
<dbReference type="SUPFAM" id="SSF56935">
    <property type="entry name" value="Porins"/>
    <property type="match status" value="1"/>
</dbReference>
<protein>
    <submittedName>
        <fullName evidence="3">Putative salt-induced outer membrane protein YdiY</fullName>
    </submittedName>
</protein>
<comment type="caution">
    <text evidence="3">The sequence shown here is derived from an EMBL/GenBank/DDBJ whole genome shotgun (WGS) entry which is preliminary data.</text>
</comment>
<dbReference type="RefSeq" id="WP_184022377.1">
    <property type="nucleotide sequence ID" value="NZ_JACHFD010000040.1"/>
</dbReference>
<dbReference type="Pfam" id="PF04338">
    <property type="entry name" value="DUF481"/>
    <property type="match status" value="2"/>
</dbReference>
<feature type="signal peptide" evidence="2">
    <location>
        <begin position="1"/>
        <end position="17"/>
    </location>
</feature>
<name>A0A840V7A1_9BACT</name>